<dbReference type="Pfam" id="PF00353">
    <property type="entry name" value="HemolysinCabind"/>
    <property type="match status" value="3"/>
</dbReference>
<dbReference type="PANTHER" id="PTHR38340">
    <property type="entry name" value="S-LAYER PROTEIN"/>
    <property type="match status" value="1"/>
</dbReference>
<dbReference type="RefSeq" id="WP_305101937.1">
    <property type="nucleotide sequence ID" value="NZ_JAUTWS010000001.1"/>
</dbReference>
<comment type="caution">
    <text evidence="7">The sequence shown here is derived from an EMBL/GenBank/DDBJ whole genome shotgun (WGS) entry which is preliminary data.</text>
</comment>
<dbReference type="InterPro" id="IPR013858">
    <property type="entry name" value="Peptidase_M10B_C"/>
</dbReference>
<evidence type="ECO:0000256" key="5">
    <source>
        <dbReference type="SAM" id="MobiDB-lite"/>
    </source>
</evidence>
<dbReference type="Gene3D" id="2.150.10.10">
    <property type="entry name" value="Serralysin-like metalloprotease, C-terminal"/>
    <property type="match status" value="1"/>
</dbReference>
<evidence type="ECO:0000256" key="2">
    <source>
        <dbReference type="ARBA" id="ARBA00004613"/>
    </source>
</evidence>
<evidence type="ECO:0000259" key="6">
    <source>
        <dbReference type="Pfam" id="PF08548"/>
    </source>
</evidence>
<sequence length="257" mass="25657">MTSITGTIGDDTLDGTAAGDSIQAGAGNDLIRGDGLAGPHPAIYPDPTTGPAPEGNAIGAGAGDDTVFGGYGADTVHGGTGDDLILGWGVLTGGSAYAEAYARDADRGDLLRGDAGADTICGGGGYDLLDGGDGDDVLDGGVGADTLIGGAGADIFVFGATDARARLPVFDTQGDVIADFTEGQDRLDLSAFAHRVPAAPTDVLADTAFTDPTHLQVRSIVQGANTHVEIHLPGYATDQVITLLGQHHLSAADVIFA</sequence>
<gene>
    <name evidence="7" type="ORF">Q7A36_01885</name>
</gene>
<dbReference type="InterPro" id="IPR001343">
    <property type="entry name" value="Hemolysn_Ca-bd"/>
</dbReference>
<dbReference type="PROSITE" id="PS00330">
    <property type="entry name" value="HEMOLYSIN_CALCIUM"/>
    <property type="match status" value="3"/>
</dbReference>
<dbReference type="PANTHER" id="PTHR38340:SF1">
    <property type="entry name" value="S-LAYER PROTEIN"/>
    <property type="match status" value="1"/>
</dbReference>
<accession>A0ABT9DT41</accession>
<name>A0ABT9DT41_9PROT</name>
<comment type="cofactor">
    <cofactor evidence="1">
        <name>Ca(2+)</name>
        <dbReference type="ChEBI" id="CHEBI:29108"/>
    </cofactor>
</comment>
<dbReference type="Pfam" id="PF08548">
    <property type="entry name" value="Peptidase_M10_C"/>
    <property type="match status" value="1"/>
</dbReference>
<feature type="region of interest" description="Disordered" evidence="5">
    <location>
        <begin position="36"/>
        <end position="61"/>
    </location>
</feature>
<dbReference type="InterPro" id="IPR018511">
    <property type="entry name" value="Hemolysin-typ_Ca-bd_CS"/>
</dbReference>
<dbReference type="EMBL" id="JAUTWS010000001">
    <property type="protein sequence ID" value="MDO9707074.1"/>
    <property type="molecule type" value="Genomic_DNA"/>
</dbReference>
<dbReference type="Proteomes" id="UP001243009">
    <property type="component" value="Unassembled WGS sequence"/>
</dbReference>
<evidence type="ECO:0000256" key="4">
    <source>
        <dbReference type="ARBA" id="ARBA00022737"/>
    </source>
</evidence>
<reference evidence="7 8" key="1">
    <citation type="submission" date="2023-08" db="EMBL/GenBank/DDBJ databases">
        <title>The draft genome sequence of Paracraurococcus sp. LOR1-02.</title>
        <authorList>
            <person name="Kingkaew E."/>
            <person name="Tanasupawat S."/>
        </authorList>
    </citation>
    <scope>NUCLEOTIDE SEQUENCE [LARGE SCALE GENOMIC DNA]</scope>
    <source>
        <strain evidence="7 8">LOR1-02</strain>
    </source>
</reference>
<feature type="domain" description="Peptidase M10 serralysin C-terminal" evidence="6">
    <location>
        <begin position="140"/>
        <end position="255"/>
    </location>
</feature>
<dbReference type="PRINTS" id="PR00313">
    <property type="entry name" value="CABNDNGRPT"/>
</dbReference>
<dbReference type="InterPro" id="IPR011049">
    <property type="entry name" value="Serralysin-like_metalloprot_C"/>
</dbReference>
<keyword evidence="3" id="KW-0964">Secreted</keyword>
<evidence type="ECO:0000313" key="7">
    <source>
        <dbReference type="EMBL" id="MDO9707074.1"/>
    </source>
</evidence>
<evidence type="ECO:0000256" key="1">
    <source>
        <dbReference type="ARBA" id="ARBA00001913"/>
    </source>
</evidence>
<organism evidence="7 8">
    <name type="scientific">Paracraurococcus lichenis</name>
    <dbReference type="NCBI Taxonomy" id="3064888"/>
    <lineage>
        <taxon>Bacteria</taxon>
        <taxon>Pseudomonadati</taxon>
        <taxon>Pseudomonadota</taxon>
        <taxon>Alphaproteobacteria</taxon>
        <taxon>Acetobacterales</taxon>
        <taxon>Roseomonadaceae</taxon>
        <taxon>Paracraurococcus</taxon>
    </lineage>
</organism>
<comment type="subcellular location">
    <subcellularLocation>
        <location evidence="2">Secreted</location>
    </subcellularLocation>
</comment>
<dbReference type="InterPro" id="IPR050557">
    <property type="entry name" value="RTX_toxin/Mannuronan_C5-epim"/>
</dbReference>
<keyword evidence="8" id="KW-1185">Reference proteome</keyword>
<keyword evidence="4" id="KW-0677">Repeat</keyword>
<dbReference type="SUPFAM" id="SSF51120">
    <property type="entry name" value="beta-Roll"/>
    <property type="match status" value="1"/>
</dbReference>
<proteinExistence type="predicted"/>
<evidence type="ECO:0000313" key="8">
    <source>
        <dbReference type="Proteomes" id="UP001243009"/>
    </source>
</evidence>
<protein>
    <submittedName>
        <fullName evidence="7">M10 family metallopeptidase C-terminal domain-containing protein</fullName>
    </submittedName>
</protein>
<evidence type="ECO:0000256" key="3">
    <source>
        <dbReference type="ARBA" id="ARBA00022525"/>
    </source>
</evidence>
<feature type="region of interest" description="Disordered" evidence="5">
    <location>
        <begin position="1"/>
        <end position="20"/>
    </location>
</feature>